<keyword evidence="2" id="KW-1185">Reference proteome</keyword>
<proteinExistence type="predicted"/>
<dbReference type="Gene3D" id="3.40.630.30">
    <property type="match status" value="1"/>
</dbReference>
<reference evidence="1 2" key="1">
    <citation type="submission" date="2020-02" db="EMBL/GenBank/DDBJ databases">
        <authorList>
            <person name="Hogendoorn C."/>
        </authorList>
    </citation>
    <scope>NUCLEOTIDE SEQUENCE [LARGE SCALE GENOMIC DNA]</scope>
    <source>
        <strain evidence="1">METHB21</strain>
    </source>
</reference>
<dbReference type="EMBL" id="CADCXN010000048">
    <property type="protein sequence ID" value="CAA9890318.1"/>
    <property type="molecule type" value="Genomic_DNA"/>
</dbReference>
<evidence type="ECO:0000313" key="1">
    <source>
        <dbReference type="EMBL" id="CAA9890318.1"/>
    </source>
</evidence>
<dbReference type="InterPro" id="IPR016181">
    <property type="entry name" value="Acyl_CoA_acyltransferase"/>
</dbReference>
<dbReference type="SUPFAM" id="SSF55729">
    <property type="entry name" value="Acyl-CoA N-acyltransferases (Nat)"/>
    <property type="match status" value="1"/>
</dbReference>
<sequence length="341" mass="38885">MTRACGEPIAMESALKAVQPSDENKRWRCRWVSEQDQDALLSLFSSAFGAPMQPSLWAWKYAGLAKQGVLAHCAGKVIAYYGGIPRTFWLQDEKLAAVQISDVMAVPEACGSLTRRGPFAHTAEIFLQSQIGPDKPYRFAFGFPTSRAARLGEKLGLYARGDAFFEAAWSMDTARRLPFWLKVQPLRSIVPAIIDGLWEDMKSSLPDIMLPQKDAEFFRWRYLEHPLNNYNLYLVSWRWINKPAGIFVLRDHGISLGLELMDFLGRPDAFNLMLQSAMYITRQLNRHRVFSWMTPHIISMLPPPSAKAEITGIYIDPPALKEMDGQLYKRLWFLSGDTDFR</sequence>
<dbReference type="AlphaFoldDB" id="A0A8S0Y9K9"/>
<accession>A0A8S0Y9K9</accession>
<gene>
    <name evidence="1" type="ORF">METHB2_200004</name>
</gene>
<dbReference type="Proteomes" id="UP000494216">
    <property type="component" value="Unassembled WGS sequence"/>
</dbReference>
<organism evidence="1 2">
    <name type="scientific">Candidatus Methylobacter favarea</name>
    <dbReference type="NCBI Taxonomy" id="2707345"/>
    <lineage>
        <taxon>Bacteria</taxon>
        <taxon>Pseudomonadati</taxon>
        <taxon>Pseudomonadota</taxon>
        <taxon>Gammaproteobacteria</taxon>
        <taxon>Methylococcales</taxon>
        <taxon>Methylococcaceae</taxon>
        <taxon>Methylobacter</taxon>
    </lineage>
</organism>
<dbReference type="RefSeq" id="WP_174625269.1">
    <property type="nucleotide sequence ID" value="NZ_CADCXN010000048.1"/>
</dbReference>
<evidence type="ECO:0000313" key="2">
    <source>
        <dbReference type="Proteomes" id="UP000494216"/>
    </source>
</evidence>
<protein>
    <submittedName>
        <fullName evidence="1">Acetyltransferase (GNAT) domain-containing protein</fullName>
    </submittedName>
</protein>
<comment type="caution">
    <text evidence="1">The sequence shown here is derived from an EMBL/GenBank/DDBJ whole genome shotgun (WGS) entry which is preliminary data.</text>
</comment>
<name>A0A8S0Y9K9_9GAMM</name>